<dbReference type="EMBL" id="CP042425">
    <property type="protein sequence ID" value="QEL17576.1"/>
    <property type="molecule type" value="Genomic_DNA"/>
</dbReference>
<dbReference type="KEGG" id="lrs:PX52LOC_04572"/>
<name>A0A5C1AHV0_9BACT</name>
<evidence type="ECO:0000313" key="3">
    <source>
        <dbReference type="Proteomes" id="UP000324974"/>
    </source>
</evidence>
<accession>A0A5C1AHV0</accession>
<protein>
    <submittedName>
        <fullName evidence="2">Uncharacterized protein</fullName>
    </submittedName>
</protein>
<organism evidence="2 3">
    <name type="scientific">Limnoglobus roseus</name>
    <dbReference type="NCBI Taxonomy" id="2598579"/>
    <lineage>
        <taxon>Bacteria</taxon>
        <taxon>Pseudomonadati</taxon>
        <taxon>Planctomycetota</taxon>
        <taxon>Planctomycetia</taxon>
        <taxon>Gemmatales</taxon>
        <taxon>Gemmataceae</taxon>
        <taxon>Limnoglobus</taxon>
    </lineage>
</organism>
<dbReference type="Proteomes" id="UP000324974">
    <property type="component" value="Chromosome"/>
</dbReference>
<sequence length="141" mass="15290">MPDDDFLKPAGLGPDGEQLWADLVANAELLGLTRLDRHAMKMACKYVDRFHAKADDPKGDIGMSISFDKLMLISGKLGLTPACRRALGLRPAKKKVERPKTVLDGMRPEDFGHVPYVPGVTAGRPRTTLDGLKPSDLGHSG</sequence>
<keyword evidence="3" id="KW-1185">Reference proteome</keyword>
<proteinExistence type="predicted"/>
<evidence type="ECO:0000313" key="2">
    <source>
        <dbReference type="EMBL" id="QEL17576.1"/>
    </source>
</evidence>
<reference evidence="3" key="1">
    <citation type="submission" date="2019-08" db="EMBL/GenBank/DDBJ databases">
        <title>Limnoglobus roseus gen. nov., sp. nov., a novel freshwater planctomycete with a giant genome from the family Gemmataceae.</title>
        <authorList>
            <person name="Kulichevskaya I.S."/>
            <person name="Naumoff D.G."/>
            <person name="Miroshnikov K."/>
            <person name="Ivanova A."/>
            <person name="Philippov D.A."/>
            <person name="Hakobyan A."/>
            <person name="Rijpstra I.C."/>
            <person name="Sinninghe Damste J.S."/>
            <person name="Liesack W."/>
            <person name="Dedysh S.N."/>
        </authorList>
    </citation>
    <scope>NUCLEOTIDE SEQUENCE [LARGE SCALE GENOMIC DNA]</scope>
    <source>
        <strain evidence="3">PX52</strain>
    </source>
</reference>
<dbReference type="AlphaFoldDB" id="A0A5C1AHV0"/>
<feature type="region of interest" description="Disordered" evidence="1">
    <location>
        <begin position="114"/>
        <end position="141"/>
    </location>
</feature>
<dbReference type="RefSeq" id="WP_149112168.1">
    <property type="nucleotide sequence ID" value="NZ_CP042425.1"/>
</dbReference>
<gene>
    <name evidence="2" type="ORF">PX52LOC_04572</name>
</gene>
<evidence type="ECO:0000256" key="1">
    <source>
        <dbReference type="SAM" id="MobiDB-lite"/>
    </source>
</evidence>